<keyword evidence="6 7" id="KW-0472">Membrane</keyword>
<dbReference type="Pfam" id="PF00664">
    <property type="entry name" value="ABC_membrane"/>
    <property type="match status" value="1"/>
</dbReference>
<feature type="transmembrane region" description="Helical" evidence="7">
    <location>
        <begin position="52"/>
        <end position="76"/>
    </location>
</feature>
<keyword evidence="3" id="KW-0547">Nucleotide-binding</keyword>
<feature type="transmembrane region" description="Helical" evidence="7">
    <location>
        <begin position="128"/>
        <end position="149"/>
    </location>
</feature>
<comment type="subcellular location">
    <subcellularLocation>
        <location evidence="1">Cell membrane</location>
        <topology evidence="1">Multi-pass membrane protein</topology>
    </subcellularLocation>
</comment>
<keyword evidence="2 7" id="KW-0812">Transmembrane</keyword>
<dbReference type="SUPFAM" id="SSF90123">
    <property type="entry name" value="ABC transporter transmembrane region"/>
    <property type="match status" value="1"/>
</dbReference>
<dbReference type="GO" id="GO:0034040">
    <property type="term" value="F:ATPase-coupled lipid transmembrane transporter activity"/>
    <property type="evidence" value="ECO:0007669"/>
    <property type="project" value="TreeGrafter"/>
</dbReference>
<protein>
    <submittedName>
        <fullName evidence="10">ATP-binding cassette domain-containing protein</fullName>
    </submittedName>
</protein>
<evidence type="ECO:0000256" key="7">
    <source>
        <dbReference type="SAM" id="Phobius"/>
    </source>
</evidence>
<evidence type="ECO:0000256" key="4">
    <source>
        <dbReference type="ARBA" id="ARBA00022840"/>
    </source>
</evidence>
<evidence type="ECO:0000256" key="1">
    <source>
        <dbReference type="ARBA" id="ARBA00004651"/>
    </source>
</evidence>
<dbReference type="InterPro" id="IPR027417">
    <property type="entry name" value="P-loop_NTPase"/>
</dbReference>
<proteinExistence type="predicted"/>
<evidence type="ECO:0000313" key="10">
    <source>
        <dbReference type="EMBL" id="UTD00167.1"/>
    </source>
</evidence>
<dbReference type="GO" id="GO:0016887">
    <property type="term" value="F:ATP hydrolysis activity"/>
    <property type="evidence" value="ECO:0007669"/>
    <property type="project" value="InterPro"/>
</dbReference>
<dbReference type="SUPFAM" id="SSF52540">
    <property type="entry name" value="P-loop containing nucleoside triphosphate hydrolases"/>
    <property type="match status" value="1"/>
</dbReference>
<evidence type="ECO:0000259" key="9">
    <source>
        <dbReference type="PROSITE" id="PS50929"/>
    </source>
</evidence>
<reference evidence="10" key="1">
    <citation type="submission" date="2020-04" db="EMBL/GenBank/DDBJ databases">
        <title>Comparative genomics of oral phylogroup-2 Treponema strains.</title>
        <authorList>
            <person name="Zeng H."/>
            <person name="Chan Y.K."/>
            <person name="Watt R.M."/>
        </authorList>
    </citation>
    <scope>NUCLEOTIDE SEQUENCE</scope>
    <source>
        <strain evidence="10">OMZ 905</strain>
    </source>
</reference>
<feature type="transmembrane region" description="Helical" evidence="7">
    <location>
        <begin position="12"/>
        <end position="32"/>
    </location>
</feature>
<dbReference type="InterPro" id="IPR039421">
    <property type="entry name" value="Type_1_exporter"/>
</dbReference>
<accession>A0A9Q9EX88</accession>
<evidence type="ECO:0000256" key="3">
    <source>
        <dbReference type="ARBA" id="ARBA00022741"/>
    </source>
</evidence>
<name>A0A9Q9EX88_TREDN</name>
<dbReference type="PROSITE" id="PS51257">
    <property type="entry name" value="PROKAR_LIPOPROTEIN"/>
    <property type="match status" value="1"/>
</dbReference>
<feature type="domain" description="ABC transporter" evidence="8">
    <location>
        <begin position="324"/>
        <end position="551"/>
    </location>
</feature>
<dbReference type="InterPro" id="IPR003593">
    <property type="entry name" value="AAA+_ATPase"/>
</dbReference>
<sequence length="559" mass="63804">MKKNYPSDIFKLNKYFLLLLILFGCVNFYFTIVSSNMISKIAAEASLGNLKFLEVLKTAGLILSFFIFQIVFKLMLNSRFFKKSALKMQNKIIQKYFSLPFSFFYEHNAGDIVSSIYQFSTSSISHTIAFFENVSQSLLTVIILAFLFYKNFWLTLLFLVFSMPSIIVHLVYLKKIQNIKRNVNQLFPKTFRELKDVLTGSLDISTNNIFPFFQNKFKTDFDDLTMNGLYEVSKTQRLQQLVFVNSQRIIPLLAILVYSCFNNATDSSFFISFYFLTLMIPNLYNLFLLKQIYRNVKIAQEPLQELFETPDEQTGNTQFEIFKYKLTDFSVTLREKTLINKFNLNIHGGEKVLIIGGSGTGKSVLLNALMGVDYPCTGSLTIGGVDIAAVDLHAMRKHTGYCDVKGYVIKGSILENLQFNNSLSENEIKGHLEKMGILKYMPRLADLNSVISSDEVSDGECEVISILRCVFAQPQVLFLDEATSGMTAEIEKIILTFAQQKVKAIIAISHNYTTTKYFNRLIYLKGNTIGLDMPMQQALNADEVKEFYSHQIGNTEDVK</sequence>
<evidence type="ECO:0000256" key="6">
    <source>
        <dbReference type="ARBA" id="ARBA00023136"/>
    </source>
</evidence>
<organism evidence="10 11">
    <name type="scientific">Treponema denticola</name>
    <dbReference type="NCBI Taxonomy" id="158"/>
    <lineage>
        <taxon>Bacteria</taxon>
        <taxon>Pseudomonadati</taxon>
        <taxon>Spirochaetota</taxon>
        <taxon>Spirochaetia</taxon>
        <taxon>Spirochaetales</taxon>
        <taxon>Treponemataceae</taxon>
        <taxon>Treponema</taxon>
    </lineage>
</organism>
<dbReference type="AlphaFoldDB" id="A0A9Q9EX88"/>
<dbReference type="SMART" id="SM00382">
    <property type="entry name" value="AAA"/>
    <property type="match status" value="1"/>
</dbReference>
<feature type="domain" description="ABC transmembrane type-1" evidence="9">
    <location>
        <begin position="17"/>
        <end position="280"/>
    </location>
</feature>
<dbReference type="InterPro" id="IPR011527">
    <property type="entry name" value="ABC1_TM_dom"/>
</dbReference>
<dbReference type="PANTHER" id="PTHR24221:SF654">
    <property type="entry name" value="ATP-BINDING CASSETTE SUB-FAMILY B MEMBER 6"/>
    <property type="match status" value="1"/>
</dbReference>
<evidence type="ECO:0000259" key="8">
    <source>
        <dbReference type="PROSITE" id="PS50893"/>
    </source>
</evidence>
<dbReference type="GO" id="GO:0005524">
    <property type="term" value="F:ATP binding"/>
    <property type="evidence" value="ECO:0007669"/>
    <property type="project" value="UniProtKB-KW"/>
</dbReference>
<dbReference type="Pfam" id="PF00005">
    <property type="entry name" value="ABC_tran"/>
    <property type="match status" value="1"/>
</dbReference>
<dbReference type="RefSeq" id="WP_253716176.1">
    <property type="nucleotide sequence ID" value="NZ_CP051522.1"/>
</dbReference>
<evidence type="ECO:0000313" key="11">
    <source>
        <dbReference type="Proteomes" id="UP001056981"/>
    </source>
</evidence>
<dbReference type="PROSITE" id="PS50893">
    <property type="entry name" value="ABC_TRANSPORTER_2"/>
    <property type="match status" value="1"/>
</dbReference>
<dbReference type="GO" id="GO:0005886">
    <property type="term" value="C:plasma membrane"/>
    <property type="evidence" value="ECO:0007669"/>
    <property type="project" value="UniProtKB-SubCell"/>
</dbReference>
<evidence type="ECO:0000256" key="5">
    <source>
        <dbReference type="ARBA" id="ARBA00022989"/>
    </source>
</evidence>
<dbReference type="InterPro" id="IPR036640">
    <property type="entry name" value="ABC1_TM_sf"/>
</dbReference>
<dbReference type="Gene3D" id="3.40.50.300">
    <property type="entry name" value="P-loop containing nucleotide triphosphate hydrolases"/>
    <property type="match status" value="1"/>
</dbReference>
<dbReference type="PROSITE" id="PS50929">
    <property type="entry name" value="ABC_TM1F"/>
    <property type="match status" value="1"/>
</dbReference>
<keyword evidence="5 7" id="KW-1133">Transmembrane helix</keyword>
<feature type="transmembrane region" description="Helical" evidence="7">
    <location>
        <begin position="241"/>
        <end position="261"/>
    </location>
</feature>
<feature type="transmembrane region" description="Helical" evidence="7">
    <location>
        <begin position="267"/>
        <end position="287"/>
    </location>
</feature>
<dbReference type="EMBL" id="CP051635">
    <property type="protein sequence ID" value="UTD00167.1"/>
    <property type="molecule type" value="Genomic_DNA"/>
</dbReference>
<dbReference type="Gene3D" id="1.20.1560.10">
    <property type="entry name" value="ABC transporter type 1, transmembrane domain"/>
    <property type="match status" value="1"/>
</dbReference>
<dbReference type="InterPro" id="IPR003439">
    <property type="entry name" value="ABC_transporter-like_ATP-bd"/>
</dbReference>
<keyword evidence="4 10" id="KW-0067">ATP-binding</keyword>
<dbReference type="GO" id="GO:0140359">
    <property type="term" value="F:ABC-type transporter activity"/>
    <property type="evidence" value="ECO:0007669"/>
    <property type="project" value="InterPro"/>
</dbReference>
<feature type="transmembrane region" description="Helical" evidence="7">
    <location>
        <begin position="155"/>
        <end position="173"/>
    </location>
</feature>
<gene>
    <name evidence="10" type="ORF">E4N86_05410</name>
</gene>
<evidence type="ECO:0000256" key="2">
    <source>
        <dbReference type="ARBA" id="ARBA00022692"/>
    </source>
</evidence>
<dbReference type="Proteomes" id="UP001056981">
    <property type="component" value="Chromosome"/>
</dbReference>
<dbReference type="PANTHER" id="PTHR24221">
    <property type="entry name" value="ATP-BINDING CASSETTE SUB-FAMILY B"/>
    <property type="match status" value="1"/>
</dbReference>